<accession>A0AAV3U1W7</accession>
<keyword evidence="4" id="KW-0732">Signal</keyword>
<evidence type="ECO:0000256" key="4">
    <source>
        <dbReference type="SAM" id="SignalP"/>
    </source>
</evidence>
<dbReference type="SUPFAM" id="SSF52218">
    <property type="entry name" value="Flavoproteins"/>
    <property type="match status" value="1"/>
</dbReference>
<evidence type="ECO:0000259" key="5">
    <source>
        <dbReference type="PROSITE" id="PS50902"/>
    </source>
</evidence>
<comment type="caution">
    <text evidence="6">The sequence shown here is derived from an EMBL/GenBank/DDBJ whole genome shotgun (WGS) entry which is preliminary data.</text>
</comment>
<feature type="domain" description="Flavodoxin-like" evidence="5">
    <location>
        <begin position="53"/>
        <end position="219"/>
    </location>
</feature>
<evidence type="ECO:0000256" key="2">
    <source>
        <dbReference type="ARBA" id="ARBA00022630"/>
    </source>
</evidence>
<dbReference type="Pfam" id="PF12682">
    <property type="entry name" value="Flavodoxin_4"/>
    <property type="match status" value="1"/>
</dbReference>
<dbReference type="PROSITE" id="PS00201">
    <property type="entry name" value="FLAVODOXIN"/>
    <property type="match status" value="1"/>
</dbReference>
<name>A0AAV3U1W7_9ALTE</name>
<keyword evidence="2" id="KW-0285">Flavoprotein</keyword>
<keyword evidence="3" id="KW-0288">FMN</keyword>
<evidence type="ECO:0000256" key="3">
    <source>
        <dbReference type="ARBA" id="ARBA00022643"/>
    </source>
</evidence>
<dbReference type="Gene3D" id="3.40.50.360">
    <property type="match status" value="1"/>
</dbReference>
<organism evidence="6 7">
    <name type="scientific">Halioxenophilus aromaticivorans</name>
    <dbReference type="NCBI Taxonomy" id="1306992"/>
    <lineage>
        <taxon>Bacteria</taxon>
        <taxon>Pseudomonadati</taxon>
        <taxon>Pseudomonadota</taxon>
        <taxon>Gammaproteobacteria</taxon>
        <taxon>Alteromonadales</taxon>
        <taxon>Alteromonadaceae</taxon>
        <taxon>Halioxenophilus</taxon>
    </lineage>
</organism>
<sequence length="224" mass="24369">MWQSISLGFLGQLMALILYSAAINASDSPVANGSSTKGEAPNREKTLKQPMNTAIIYLTRTGNTEAVAKMIQQEIGGDLIELRPAQSYPSDYQAHVDQVDEENDLGFLPPLANDLAGLAQYERLFLGYPTWDMTLPPPFKTLLSQGDFSGKTILPFNTNAGFGAGDSVAVINQLCSDCRVKKALIVEGGYERKGIMLAIQGAREQEVQAQVKDWLKETAGESRP</sequence>
<dbReference type="InterPro" id="IPR029039">
    <property type="entry name" value="Flavoprotein-like_sf"/>
</dbReference>
<dbReference type="PROSITE" id="PS50902">
    <property type="entry name" value="FLAVODOXIN_LIKE"/>
    <property type="match status" value="1"/>
</dbReference>
<feature type="chain" id="PRO_5043674393" evidence="4">
    <location>
        <begin position="26"/>
        <end position="224"/>
    </location>
</feature>
<dbReference type="RefSeq" id="WP_345421237.1">
    <property type="nucleotide sequence ID" value="NZ_AP031496.1"/>
</dbReference>
<dbReference type="AlphaFoldDB" id="A0AAV3U1W7"/>
<feature type="signal peptide" evidence="4">
    <location>
        <begin position="1"/>
        <end position="25"/>
    </location>
</feature>
<dbReference type="GO" id="GO:0009055">
    <property type="term" value="F:electron transfer activity"/>
    <property type="evidence" value="ECO:0007669"/>
    <property type="project" value="InterPro"/>
</dbReference>
<dbReference type="EMBL" id="BAABLX010000016">
    <property type="protein sequence ID" value="GAA4942162.1"/>
    <property type="molecule type" value="Genomic_DNA"/>
</dbReference>
<dbReference type="GO" id="GO:0010181">
    <property type="term" value="F:FMN binding"/>
    <property type="evidence" value="ECO:0007669"/>
    <property type="project" value="InterPro"/>
</dbReference>
<reference evidence="7" key="1">
    <citation type="journal article" date="2019" name="Int. J. Syst. Evol. Microbiol.">
        <title>The Global Catalogue of Microorganisms (GCM) 10K type strain sequencing project: providing services to taxonomists for standard genome sequencing and annotation.</title>
        <authorList>
            <consortium name="The Broad Institute Genomics Platform"/>
            <consortium name="The Broad Institute Genome Sequencing Center for Infectious Disease"/>
            <person name="Wu L."/>
            <person name="Ma J."/>
        </authorList>
    </citation>
    <scope>NUCLEOTIDE SEQUENCE [LARGE SCALE GENOMIC DNA]</scope>
    <source>
        <strain evidence="7">JCM 19134</strain>
    </source>
</reference>
<comment type="cofactor">
    <cofactor evidence="1">
        <name>FMN</name>
        <dbReference type="ChEBI" id="CHEBI:58210"/>
    </cofactor>
</comment>
<protein>
    <submittedName>
        <fullName evidence="6">Flavodoxin</fullName>
    </submittedName>
</protein>
<dbReference type="Proteomes" id="UP001409585">
    <property type="component" value="Unassembled WGS sequence"/>
</dbReference>
<dbReference type="InterPro" id="IPR001226">
    <property type="entry name" value="Flavodoxin_CS"/>
</dbReference>
<evidence type="ECO:0000256" key="1">
    <source>
        <dbReference type="ARBA" id="ARBA00001917"/>
    </source>
</evidence>
<evidence type="ECO:0000313" key="6">
    <source>
        <dbReference type="EMBL" id="GAA4942162.1"/>
    </source>
</evidence>
<dbReference type="InterPro" id="IPR008254">
    <property type="entry name" value="Flavodoxin/NO_synth"/>
</dbReference>
<dbReference type="PANTHER" id="PTHR39201">
    <property type="entry name" value="EXPORTED PROTEIN-RELATED"/>
    <property type="match status" value="1"/>
</dbReference>
<evidence type="ECO:0000313" key="7">
    <source>
        <dbReference type="Proteomes" id="UP001409585"/>
    </source>
</evidence>
<dbReference type="PANTHER" id="PTHR39201:SF1">
    <property type="entry name" value="FLAVODOXIN-LIKE DOMAIN-CONTAINING PROTEIN"/>
    <property type="match status" value="1"/>
</dbReference>
<gene>
    <name evidence="6" type="ORF">GCM10025791_20700</name>
</gene>
<keyword evidence="7" id="KW-1185">Reference proteome</keyword>
<proteinExistence type="predicted"/>